<dbReference type="eggNOG" id="ENOG502SNSN">
    <property type="taxonomic scope" value="Eukaryota"/>
</dbReference>
<gene>
    <name evidence="1" type="ORF">ATEG_05521</name>
</gene>
<dbReference type="RefSeq" id="XP_001214699.1">
    <property type="nucleotide sequence ID" value="XM_001214699.1"/>
</dbReference>
<dbReference type="Proteomes" id="UP000007963">
    <property type="component" value="Unassembled WGS sequence"/>
</dbReference>
<dbReference type="EMBL" id="CH476600">
    <property type="protein sequence ID" value="EAU34590.1"/>
    <property type="molecule type" value="Genomic_DNA"/>
</dbReference>
<reference evidence="2" key="1">
    <citation type="submission" date="2005-09" db="EMBL/GenBank/DDBJ databases">
        <title>Annotation of the Aspergillus terreus NIH2624 genome.</title>
        <authorList>
            <person name="Birren B.W."/>
            <person name="Lander E.S."/>
            <person name="Galagan J.E."/>
            <person name="Nusbaum C."/>
            <person name="Devon K."/>
            <person name="Henn M."/>
            <person name="Ma L.-J."/>
            <person name="Jaffe D.B."/>
            <person name="Butler J."/>
            <person name="Alvarez P."/>
            <person name="Gnerre S."/>
            <person name="Grabherr M."/>
            <person name="Kleber M."/>
            <person name="Mauceli E.W."/>
            <person name="Brockman W."/>
            <person name="Rounsley S."/>
            <person name="Young S.K."/>
            <person name="LaButti K."/>
            <person name="Pushparaj V."/>
            <person name="DeCaprio D."/>
            <person name="Crawford M."/>
            <person name="Koehrsen M."/>
            <person name="Engels R."/>
            <person name="Montgomery P."/>
            <person name="Pearson M."/>
            <person name="Howarth C."/>
            <person name="Larson L."/>
            <person name="Luoma S."/>
            <person name="White J."/>
            <person name="Alvarado L."/>
            <person name="Kodira C.D."/>
            <person name="Zeng Q."/>
            <person name="Oleary S."/>
            <person name="Yandava C."/>
            <person name="Denning D.W."/>
            <person name="Nierman W.C."/>
            <person name="Milne T."/>
            <person name="Madden K."/>
        </authorList>
    </citation>
    <scope>NUCLEOTIDE SEQUENCE [LARGE SCALE GENOMIC DNA]</scope>
    <source>
        <strain evidence="2">NIH 2624 / FGSC A1156</strain>
    </source>
</reference>
<evidence type="ECO:0000313" key="1">
    <source>
        <dbReference type="EMBL" id="EAU34590.1"/>
    </source>
</evidence>
<protein>
    <submittedName>
        <fullName evidence="1">Uncharacterized protein</fullName>
    </submittedName>
</protein>
<sequence length="190" mass="20191">MAHWCGTDGPASSSLFELPLGHVEPAEARWWAAILAAGSGWRATLYRDGKEYSAPWSCHLAKHSFILGLGTGMSSSAFQSCKPPSSAEAQAYLFNFARLYDCFDQLLAAFLASVTVPSHTRFGAAVVLPSPVHGAHPRVQSTEPMYAPKLPTASEIPHFMAFSCISNVVSSSLDGCSGNLVSLVTSRANG</sequence>
<evidence type="ECO:0000313" key="2">
    <source>
        <dbReference type="Proteomes" id="UP000007963"/>
    </source>
</evidence>
<dbReference type="AlphaFoldDB" id="Q0CLB3"/>
<organism evidence="1 2">
    <name type="scientific">Aspergillus terreus (strain NIH 2624 / FGSC A1156)</name>
    <dbReference type="NCBI Taxonomy" id="341663"/>
    <lineage>
        <taxon>Eukaryota</taxon>
        <taxon>Fungi</taxon>
        <taxon>Dikarya</taxon>
        <taxon>Ascomycota</taxon>
        <taxon>Pezizomycotina</taxon>
        <taxon>Eurotiomycetes</taxon>
        <taxon>Eurotiomycetidae</taxon>
        <taxon>Eurotiales</taxon>
        <taxon>Aspergillaceae</taxon>
        <taxon>Aspergillus</taxon>
        <taxon>Aspergillus subgen. Circumdati</taxon>
    </lineage>
</organism>
<accession>Q0CLB3</accession>
<name>Q0CLB3_ASPTN</name>
<proteinExistence type="predicted"/>
<dbReference type="OrthoDB" id="3549294at2759"/>
<dbReference type="HOGENOM" id="CLU_1427705_0_0_1"/>
<dbReference type="GeneID" id="4320861"/>
<dbReference type="VEuPathDB" id="FungiDB:ATEG_05521"/>